<proteinExistence type="predicted"/>
<dbReference type="Proteomes" id="UP000239002">
    <property type="component" value="Unassembled WGS sequence"/>
</dbReference>
<evidence type="ECO:0000313" key="5">
    <source>
        <dbReference type="EMBL" id="PPK92974.1"/>
    </source>
</evidence>
<dbReference type="InterPro" id="IPR036388">
    <property type="entry name" value="WH-like_DNA-bd_sf"/>
</dbReference>
<dbReference type="InterPro" id="IPR052362">
    <property type="entry name" value="HTH-GbsR_regulator"/>
</dbReference>
<organism evidence="5 6">
    <name type="scientific">Nonlabens xylanidelens</name>
    <dbReference type="NCBI Taxonomy" id="191564"/>
    <lineage>
        <taxon>Bacteria</taxon>
        <taxon>Pseudomonadati</taxon>
        <taxon>Bacteroidota</taxon>
        <taxon>Flavobacteriia</taxon>
        <taxon>Flavobacteriales</taxon>
        <taxon>Flavobacteriaceae</taxon>
        <taxon>Nonlabens</taxon>
    </lineage>
</organism>
<feature type="domain" description="Winged helix DNA-binding" evidence="4">
    <location>
        <begin position="30"/>
        <end position="83"/>
    </location>
</feature>
<evidence type="ECO:0000256" key="2">
    <source>
        <dbReference type="ARBA" id="ARBA00023125"/>
    </source>
</evidence>
<dbReference type="OrthoDB" id="1807857at2"/>
<keyword evidence="1" id="KW-0805">Transcription regulation</keyword>
<evidence type="ECO:0000259" key="4">
    <source>
        <dbReference type="Pfam" id="PF13601"/>
    </source>
</evidence>
<evidence type="ECO:0000256" key="1">
    <source>
        <dbReference type="ARBA" id="ARBA00023015"/>
    </source>
</evidence>
<keyword evidence="3" id="KW-0804">Transcription</keyword>
<reference evidence="5 6" key="1">
    <citation type="submission" date="2018-02" db="EMBL/GenBank/DDBJ databases">
        <title>Genomic Encyclopedia of Archaeal and Bacterial Type Strains, Phase II (KMG-II): from individual species to whole genera.</title>
        <authorList>
            <person name="Goeker M."/>
        </authorList>
    </citation>
    <scope>NUCLEOTIDE SEQUENCE [LARGE SCALE GENOMIC DNA]</scope>
    <source>
        <strain evidence="5 6">DSM 16809</strain>
    </source>
</reference>
<dbReference type="InterPro" id="IPR036390">
    <property type="entry name" value="WH_DNA-bd_sf"/>
</dbReference>
<gene>
    <name evidence="5" type="ORF">LY01_02678</name>
</gene>
<name>A0A2S6IFI2_9FLAO</name>
<dbReference type="SUPFAM" id="SSF46785">
    <property type="entry name" value="Winged helix' DNA-binding domain"/>
    <property type="match status" value="1"/>
</dbReference>
<dbReference type="InterPro" id="IPR027395">
    <property type="entry name" value="WH_DNA-bd_dom"/>
</dbReference>
<protein>
    <submittedName>
        <fullName evidence="5">Winged helix DNA-binding protein</fullName>
    </submittedName>
</protein>
<sequence length="161" mass="18632">MSEQTEQQLLIEELGIGIQDLLNLSPLASRIYALLILCSYDGLTFEEIRTIIKASKSSISININVLTQLNYITYQTKPGDRKRYFKLARYSSIISLNAYHTAIEKEIKIVGEVNAFNETYHPEKFNNEESLGIIYQDYLKEKLQLVKKTADKMTRFLENEK</sequence>
<dbReference type="PANTHER" id="PTHR38465">
    <property type="entry name" value="HTH-TYPE TRANSCRIPTIONAL REGULATOR MJ1563-RELATED"/>
    <property type="match status" value="1"/>
</dbReference>
<keyword evidence="6" id="KW-1185">Reference proteome</keyword>
<dbReference type="RefSeq" id="WP_104516401.1">
    <property type="nucleotide sequence ID" value="NZ_MQVW01000020.1"/>
</dbReference>
<comment type="caution">
    <text evidence="5">The sequence shown here is derived from an EMBL/GenBank/DDBJ whole genome shotgun (WGS) entry which is preliminary data.</text>
</comment>
<evidence type="ECO:0000256" key="3">
    <source>
        <dbReference type="ARBA" id="ARBA00023163"/>
    </source>
</evidence>
<dbReference type="PANTHER" id="PTHR38465:SF1">
    <property type="entry name" value="HTH-TYPE TRANSCRIPTIONAL REGULATOR MJ1563-RELATED"/>
    <property type="match status" value="1"/>
</dbReference>
<dbReference type="AlphaFoldDB" id="A0A2S6IFI2"/>
<dbReference type="GO" id="GO:0003677">
    <property type="term" value="F:DNA binding"/>
    <property type="evidence" value="ECO:0007669"/>
    <property type="project" value="UniProtKB-KW"/>
</dbReference>
<accession>A0A2S6IFI2</accession>
<keyword evidence="2 5" id="KW-0238">DNA-binding</keyword>
<evidence type="ECO:0000313" key="6">
    <source>
        <dbReference type="Proteomes" id="UP000239002"/>
    </source>
</evidence>
<dbReference type="Pfam" id="PF13601">
    <property type="entry name" value="HTH_34"/>
    <property type="match status" value="1"/>
</dbReference>
<dbReference type="Gene3D" id="1.10.10.10">
    <property type="entry name" value="Winged helix-like DNA-binding domain superfamily/Winged helix DNA-binding domain"/>
    <property type="match status" value="1"/>
</dbReference>
<dbReference type="EMBL" id="PTJE01000008">
    <property type="protein sequence ID" value="PPK92974.1"/>
    <property type="molecule type" value="Genomic_DNA"/>
</dbReference>